<dbReference type="Pfam" id="PF00512">
    <property type="entry name" value="HisKA"/>
    <property type="match status" value="1"/>
</dbReference>
<evidence type="ECO:0000256" key="10">
    <source>
        <dbReference type="ARBA" id="ARBA00023012"/>
    </source>
</evidence>
<keyword evidence="14" id="KW-0175">Coiled coil</keyword>
<keyword evidence="7" id="KW-0547">Nucleotide-binding</keyword>
<evidence type="ECO:0000256" key="3">
    <source>
        <dbReference type="ARBA" id="ARBA00012438"/>
    </source>
</evidence>
<evidence type="ECO:0000256" key="15">
    <source>
        <dbReference type="SAM" id="Phobius"/>
    </source>
</evidence>
<evidence type="ECO:0000256" key="9">
    <source>
        <dbReference type="ARBA" id="ARBA00022989"/>
    </source>
</evidence>
<dbReference type="InterPro" id="IPR003661">
    <property type="entry name" value="HisK_dim/P_dom"/>
</dbReference>
<dbReference type="InterPro" id="IPR036641">
    <property type="entry name" value="HPT_dom_sf"/>
</dbReference>
<dbReference type="PROSITE" id="PS50109">
    <property type="entry name" value="HIS_KIN"/>
    <property type="match status" value="1"/>
</dbReference>
<feature type="transmembrane region" description="Helical" evidence="15">
    <location>
        <begin position="21"/>
        <end position="41"/>
    </location>
</feature>
<reference evidence="20 21" key="1">
    <citation type="journal article" date="2015" name="Genome Announc.">
        <title>Genome Sequences of Two Pandoraea pnomenusa Isolates Recovered 11 Months Apart from a Cystic Fibrosis Patient.</title>
        <authorList>
            <person name="Ee R."/>
            <person name="Ambrose M."/>
            <person name="Lazenby J."/>
            <person name="Williams P."/>
            <person name="Chan K.G."/>
            <person name="Roddam L."/>
        </authorList>
    </citation>
    <scope>NUCLEOTIDE SEQUENCE [LARGE SCALE GENOMIC DNA]</scope>
    <source>
        <strain evidence="20 21">6399</strain>
    </source>
</reference>
<dbReference type="SMART" id="SM00388">
    <property type="entry name" value="HisKA"/>
    <property type="match status" value="1"/>
</dbReference>
<dbReference type="PRINTS" id="PR00344">
    <property type="entry name" value="BCTRLSENSOR"/>
</dbReference>
<comment type="subcellular location">
    <subcellularLocation>
        <location evidence="2">Cell membrane</location>
        <topology evidence="2">Multi-pass membrane protein</topology>
    </subcellularLocation>
</comment>
<dbReference type="Proteomes" id="UP000035080">
    <property type="component" value="Chromosome"/>
</dbReference>
<evidence type="ECO:0000313" key="20">
    <source>
        <dbReference type="EMBL" id="QHF11871.1"/>
    </source>
</evidence>
<dbReference type="SMART" id="SM00448">
    <property type="entry name" value="REC"/>
    <property type="match status" value="2"/>
</dbReference>
<dbReference type="Gene3D" id="1.10.287.130">
    <property type="match status" value="1"/>
</dbReference>
<dbReference type="Gene3D" id="3.40.50.2300">
    <property type="match status" value="2"/>
</dbReference>
<evidence type="ECO:0000259" key="16">
    <source>
        <dbReference type="PROSITE" id="PS50109"/>
    </source>
</evidence>
<feature type="domain" description="HPt" evidence="19">
    <location>
        <begin position="793"/>
        <end position="890"/>
    </location>
</feature>
<comment type="catalytic activity">
    <reaction evidence="1">
        <text>ATP + protein L-histidine = ADP + protein N-phospho-L-histidine.</text>
        <dbReference type="EC" id="2.7.13.3"/>
    </reaction>
</comment>
<dbReference type="CDD" id="cd16922">
    <property type="entry name" value="HATPase_EvgS-ArcB-TorS-like"/>
    <property type="match status" value="1"/>
</dbReference>
<dbReference type="SUPFAM" id="SSF47384">
    <property type="entry name" value="Homodimeric domain of signal transducing histidine kinase"/>
    <property type="match status" value="1"/>
</dbReference>
<dbReference type="CDD" id="cd17546">
    <property type="entry name" value="REC_hyHK_CKI1_RcsC-like"/>
    <property type="match status" value="2"/>
</dbReference>
<feature type="domain" description="Response regulatory" evidence="17">
    <location>
        <begin position="629"/>
        <end position="745"/>
    </location>
</feature>
<sequence>MDESNVSRNQKINRSMMEFIAVIYPGPMICGLLAATVWAVFRTRRERARSVRLTTTVSEHEVELEKLAVALADARRQASAALDDAASLRGELEQALLEQTAVLDHTPVSVCFVKDRVIVRCNRGFEKLFGYEAGEPVGKSTRILYATDEEWEEAGRDYEVIGGRVHVGDAKFVRKDGTPIWCADHGAVLDPNDLSKGSVWTALDVTQRKHAEQATREAKEAAEEASRMKSEFLANMSHEIRTPMNGVIGMTRLVLKTDLSPQQRNYVEKIAASAESLLRIINDILDFSKAEAGKIVLEHAPFRLQDILDNLSSLIVLKTEPTGVEVVFRVDKDIPPLLMGDSLRLGQILVNLGTNAAKFTRQGEIVVSVDLLALHAQRARLQFSVADTGIGMTEAQLAKLFQMFSQADGSITRQYGGTGLGLAISKQLVELMGGDIEVQSTPGAGSRFTFTVDLEIGREENAQERHKVPSLQGRRVLVVDDNAVACEVLAEMVMAFGAQVSMASSGVAALDALVVASSEGKPIDLVLMDWRMPGWDGVETTRYIRSDARIAATPAVLMVTAYSREDVIEESTGVHLDGVLSKPVSPSTLHDTLLSALYPAAASRTETAQVREMSPSGMADEFSHLAGARVLLVEDNEINREVALEFLAQTPVHVDVAVDGSEAVARVQTTQYDLVLMDIQMPVMDGLSATRTIRAMAGFESLPIVAMTAHAMERDREASLDAGMNDHIAKPIDPEALLRVLVTWVRPSAIRNASSAADVPSSPASLPRQTPLKPLPQLAGVSWQAALQRVNHNPALLYKLIHSFREDHARSAQALLDAAERRDLGEIESISHGLKSACAYLGAGNLSWLAGEVERALRRGAEEEALALTPDLAGTLTAFVDGLRQMDMTTAVAAGASDLTELIPLVKRLAGLLRADDARALDALSDLKAAKGNVWSDDALAEIAGAVIDVEYASALAQLEALAVAAGIQWGVSVEQD</sequence>
<dbReference type="PROSITE" id="PS50110">
    <property type="entry name" value="RESPONSE_REGULATORY"/>
    <property type="match status" value="2"/>
</dbReference>
<keyword evidence="11 15" id="KW-0472">Membrane</keyword>
<dbReference type="InterPro" id="IPR003594">
    <property type="entry name" value="HATPase_dom"/>
</dbReference>
<evidence type="ECO:0000256" key="5">
    <source>
        <dbReference type="ARBA" id="ARBA00022553"/>
    </source>
</evidence>
<feature type="domain" description="Response regulatory" evidence="17">
    <location>
        <begin position="475"/>
        <end position="597"/>
    </location>
</feature>
<feature type="domain" description="Histidine kinase" evidence="16">
    <location>
        <begin position="235"/>
        <end position="456"/>
    </location>
</feature>
<evidence type="ECO:0000256" key="14">
    <source>
        <dbReference type="SAM" id="Coils"/>
    </source>
</evidence>
<evidence type="ECO:0000256" key="1">
    <source>
        <dbReference type="ARBA" id="ARBA00000085"/>
    </source>
</evidence>
<evidence type="ECO:0000256" key="8">
    <source>
        <dbReference type="ARBA" id="ARBA00022840"/>
    </source>
</evidence>
<evidence type="ECO:0000256" key="12">
    <source>
        <dbReference type="PROSITE-ProRule" id="PRU00110"/>
    </source>
</evidence>
<dbReference type="InterPro" id="IPR011006">
    <property type="entry name" value="CheY-like_superfamily"/>
</dbReference>
<accession>A0ABX6HLW9</accession>
<proteinExistence type="predicted"/>
<evidence type="ECO:0000256" key="2">
    <source>
        <dbReference type="ARBA" id="ARBA00004651"/>
    </source>
</evidence>
<dbReference type="RefSeq" id="WP_144400555.1">
    <property type="nucleotide sequence ID" value="NZ_CP047385.1"/>
</dbReference>
<dbReference type="InterPro" id="IPR036097">
    <property type="entry name" value="HisK_dim/P_sf"/>
</dbReference>
<dbReference type="InterPro" id="IPR035965">
    <property type="entry name" value="PAS-like_dom_sf"/>
</dbReference>
<dbReference type="Pfam" id="PF01627">
    <property type="entry name" value="Hpt"/>
    <property type="match status" value="1"/>
</dbReference>
<dbReference type="SUPFAM" id="SSF55785">
    <property type="entry name" value="PYP-like sensor domain (PAS domain)"/>
    <property type="match status" value="1"/>
</dbReference>
<organism evidence="20 21">
    <name type="scientific">Pandoraea fibrosis</name>
    <dbReference type="NCBI Taxonomy" id="1891094"/>
    <lineage>
        <taxon>Bacteria</taxon>
        <taxon>Pseudomonadati</taxon>
        <taxon>Pseudomonadota</taxon>
        <taxon>Betaproteobacteria</taxon>
        <taxon>Burkholderiales</taxon>
        <taxon>Burkholderiaceae</taxon>
        <taxon>Pandoraea</taxon>
    </lineage>
</organism>
<dbReference type="Pfam" id="PF02518">
    <property type="entry name" value="HATPase_c"/>
    <property type="match status" value="1"/>
</dbReference>
<dbReference type="InterPro" id="IPR005467">
    <property type="entry name" value="His_kinase_dom"/>
</dbReference>
<dbReference type="InterPro" id="IPR004358">
    <property type="entry name" value="Sig_transdc_His_kin-like_C"/>
</dbReference>
<dbReference type="EC" id="2.7.13.3" evidence="3"/>
<dbReference type="SMART" id="SM00387">
    <property type="entry name" value="HATPase_c"/>
    <property type="match status" value="1"/>
</dbReference>
<feature type="modified residue" description="Phosphohistidine" evidence="12">
    <location>
        <position position="832"/>
    </location>
</feature>
<feature type="domain" description="PAC" evidence="18">
    <location>
        <begin position="166"/>
        <end position="217"/>
    </location>
</feature>
<dbReference type="InterPro" id="IPR008207">
    <property type="entry name" value="Sig_transdc_His_kin_Hpt_dom"/>
</dbReference>
<dbReference type="PROSITE" id="PS50113">
    <property type="entry name" value="PAC"/>
    <property type="match status" value="1"/>
</dbReference>
<dbReference type="InterPro" id="IPR000700">
    <property type="entry name" value="PAS-assoc_C"/>
</dbReference>
<evidence type="ECO:0000259" key="17">
    <source>
        <dbReference type="PROSITE" id="PS50110"/>
    </source>
</evidence>
<keyword evidence="9 15" id="KW-1133">Transmembrane helix</keyword>
<dbReference type="CDD" id="cd00082">
    <property type="entry name" value="HisKA"/>
    <property type="match status" value="1"/>
</dbReference>
<evidence type="ECO:0000256" key="6">
    <source>
        <dbReference type="ARBA" id="ARBA00022692"/>
    </source>
</evidence>
<dbReference type="PANTHER" id="PTHR45339:SF1">
    <property type="entry name" value="HYBRID SIGNAL TRANSDUCTION HISTIDINE KINASE J"/>
    <property type="match status" value="1"/>
</dbReference>
<dbReference type="Gene3D" id="3.30.450.20">
    <property type="entry name" value="PAS domain"/>
    <property type="match status" value="1"/>
</dbReference>
<evidence type="ECO:0000259" key="19">
    <source>
        <dbReference type="PROSITE" id="PS50894"/>
    </source>
</evidence>
<dbReference type="InterPro" id="IPR013767">
    <property type="entry name" value="PAS_fold"/>
</dbReference>
<dbReference type="SUPFAM" id="SSF47226">
    <property type="entry name" value="Histidine-containing phosphotransfer domain, HPT domain"/>
    <property type="match status" value="1"/>
</dbReference>
<feature type="coiled-coil region" evidence="14">
    <location>
        <begin position="57"/>
        <end position="91"/>
    </location>
</feature>
<dbReference type="Gene3D" id="3.30.565.10">
    <property type="entry name" value="Histidine kinase-like ATPase, C-terminal domain"/>
    <property type="match status" value="1"/>
</dbReference>
<keyword evidence="21" id="KW-1185">Reference proteome</keyword>
<dbReference type="EMBL" id="CP047385">
    <property type="protein sequence ID" value="QHF11871.1"/>
    <property type="molecule type" value="Genomic_DNA"/>
</dbReference>
<keyword evidence="8" id="KW-0067">ATP-binding</keyword>
<dbReference type="SMART" id="SM00073">
    <property type="entry name" value="HPT"/>
    <property type="match status" value="1"/>
</dbReference>
<dbReference type="Pfam" id="PF00072">
    <property type="entry name" value="Response_reg"/>
    <property type="match status" value="2"/>
</dbReference>
<dbReference type="PROSITE" id="PS50894">
    <property type="entry name" value="HPT"/>
    <property type="match status" value="1"/>
</dbReference>
<dbReference type="SUPFAM" id="SSF55874">
    <property type="entry name" value="ATPase domain of HSP90 chaperone/DNA topoisomerase II/histidine kinase"/>
    <property type="match status" value="1"/>
</dbReference>
<keyword evidence="10" id="KW-0902">Two-component regulatory system</keyword>
<evidence type="ECO:0000259" key="18">
    <source>
        <dbReference type="PROSITE" id="PS50113"/>
    </source>
</evidence>
<dbReference type="Gene3D" id="1.20.120.160">
    <property type="entry name" value="HPT domain"/>
    <property type="match status" value="1"/>
</dbReference>
<feature type="modified residue" description="4-aspartylphosphate" evidence="13">
    <location>
        <position position="678"/>
    </location>
</feature>
<evidence type="ECO:0000256" key="4">
    <source>
        <dbReference type="ARBA" id="ARBA00022475"/>
    </source>
</evidence>
<dbReference type="PANTHER" id="PTHR45339">
    <property type="entry name" value="HYBRID SIGNAL TRANSDUCTION HISTIDINE KINASE J"/>
    <property type="match status" value="1"/>
</dbReference>
<dbReference type="InterPro" id="IPR000014">
    <property type="entry name" value="PAS"/>
</dbReference>
<keyword evidence="4" id="KW-1003">Cell membrane</keyword>
<evidence type="ECO:0000313" key="21">
    <source>
        <dbReference type="Proteomes" id="UP000035080"/>
    </source>
</evidence>
<evidence type="ECO:0000256" key="7">
    <source>
        <dbReference type="ARBA" id="ARBA00022741"/>
    </source>
</evidence>
<dbReference type="InterPro" id="IPR001789">
    <property type="entry name" value="Sig_transdc_resp-reg_receiver"/>
</dbReference>
<keyword evidence="6 15" id="KW-0812">Transmembrane</keyword>
<dbReference type="NCBIfam" id="TIGR00229">
    <property type="entry name" value="sensory_box"/>
    <property type="match status" value="1"/>
</dbReference>
<dbReference type="CDD" id="cd00130">
    <property type="entry name" value="PAS"/>
    <property type="match status" value="1"/>
</dbReference>
<dbReference type="Pfam" id="PF00989">
    <property type="entry name" value="PAS"/>
    <property type="match status" value="1"/>
</dbReference>
<name>A0ABX6HLW9_9BURK</name>
<keyword evidence="5 13" id="KW-0597">Phosphoprotein</keyword>
<evidence type="ECO:0000256" key="11">
    <source>
        <dbReference type="ARBA" id="ARBA00023136"/>
    </source>
</evidence>
<feature type="modified residue" description="4-aspartylphosphate" evidence="13">
    <location>
        <position position="529"/>
    </location>
</feature>
<dbReference type="SUPFAM" id="SSF52172">
    <property type="entry name" value="CheY-like"/>
    <property type="match status" value="2"/>
</dbReference>
<gene>
    <name evidence="20" type="ORF">PI93_003825</name>
</gene>
<protein>
    <recommendedName>
        <fullName evidence="3">histidine kinase</fullName>
        <ecNumber evidence="3">2.7.13.3</ecNumber>
    </recommendedName>
</protein>
<dbReference type="InterPro" id="IPR036890">
    <property type="entry name" value="HATPase_C_sf"/>
</dbReference>
<evidence type="ECO:0000256" key="13">
    <source>
        <dbReference type="PROSITE-ProRule" id="PRU00169"/>
    </source>
</evidence>